<dbReference type="PROSITE" id="PS51257">
    <property type="entry name" value="PROKAR_LIPOPROTEIN"/>
    <property type="match status" value="1"/>
</dbReference>
<comment type="caution">
    <text evidence="4">The sequence shown here is derived from an EMBL/GenBank/DDBJ whole genome shotgun (WGS) entry which is preliminary data.</text>
</comment>
<reference evidence="4 5" key="1">
    <citation type="submission" date="2020-07" db="EMBL/GenBank/DDBJ databases">
        <title>Sequencing the genomes of 1000 actinobacteria strains.</title>
        <authorList>
            <person name="Klenk H.-P."/>
        </authorList>
    </citation>
    <scope>NUCLEOTIDE SEQUENCE [LARGE SCALE GENOMIC DNA]</scope>
    <source>
        <strain evidence="4 5">DSM 45772</strain>
    </source>
</reference>
<feature type="signal peptide" evidence="2">
    <location>
        <begin position="1"/>
        <end position="26"/>
    </location>
</feature>
<accession>A0A7Y9J6D2</accession>
<feature type="chain" id="PRO_5030905855" description="DUF4232 domain-containing protein" evidence="2">
    <location>
        <begin position="27"/>
        <end position="194"/>
    </location>
</feature>
<dbReference type="Pfam" id="PF14016">
    <property type="entry name" value="DUF4232"/>
    <property type="match status" value="1"/>
</dbReference>
<dbReference type="AlphaFoldDB" id="A0A7Y9J6D2"/>
<keyword evidence="2" id="KW-0732">Signal</keyword>
<dbReference type="Proteomes" id="UP000535890">
    <property type="component" value="Unassembled WGS sequence"/>
</dbReference>
<evidence type="ECO:0000313" key="5">
    <source>
        <dbReference type="Proteomes" id="UP000535890"/>
    </source>
</evidence>
<feature type="region of interest" description="Disordered" evidence="1">
    <location>
        <begin position="172"/>
        <end position="194"/>
    </location>
</feature>
<keyword evidence="5" id="KW-1185">Reference proteome</keyword>
<evidence type="ECO:0000313" key="4">
    <source>
        <dbReference type="EMBL" id="NYD37162.1"/>
    </source>
</evidence>
<dbReference type="InterPro" id="IPR025326">
    <property type="entry name" value="DUF4232"/>
</dbReference>
<evidence type="ECO:0000256" key="2">
    <source>
        <dbReference type="SAM" id="SignalP"/>
    </source>
</evidence>
<organism evidence="4 5">
    <name type="scientific">Actinomycetospora corticicola</name>
    <dbReference type="NCBI Taxonomy" id="663602"/>
    <lineage>
        <taxon>Bacteria</taxon>
        <taxon>Bacillati</taxon>
        <taxon>Actinomycetota</taxon>
        <taxon>Actinomycetes</taxon>
        <taxon>Pseudonocardiales</taxon>
        <taxon>Pseudonocardiaceae</taxon>
        <taxon>Actinomycetospora</taxon>
    </lineage>
</organism>
<dbReference type="RefSeq" id="WP_179794745.1">
    <property type="nucleotide sequence ID" value="NZ_BAABHP010000014.1"/>
</dbReference>
<protein>
    <recommendedName>
        <fullName evidence="3">DUF4232 domain-containing protein</fullName>
    </recommendedName>
</protein>
<name>A0A7Y9J6D2_9PSEU</name>
<gene>
    <name evidence="4" type="ORF">BJ983_003264</name>
</gene>
<feature type="domain" description="DUF4232" evidence="3">
    <location>
        <begin position="61"/>
        <end position="170"/>
    </location>
</feature>
<evidence type="ECO:0000259" key="3">
    <source>
        <dbReference type="Pfam" id="PF14016"/>
    </source>
</evidence>
<sequence length="194" mass="19751">MRVQWFIPVALTVAVLAGCSTGTPPATPPATVTVTAPPSATAAAPVTESPTSSAAPVKGKCALTDVRPQVTLTTGEAGQRHTTVTWTNVSGATCTMFGFGGVDLDGPPNPTYGPTYSLPRSSVAPQTVRLAPGEKAHTVVTWLPGDWTPTKLVITPPDETHSAVLDWPGGGVLRQDGATRPGTYLGPVEAGASA</sequence>
<evidence type="ECO:0000256" key="1">
    <source>
        <dbReference type="SAM" id="MobiDB-lite"/>
    </source>
</evidence>
<proteinExistence type="predicted"/>
<dbReference type="EMBL" id="JACCBN010000001">
    <property type="protein sequence ID" value="NYD37162.1"/>
    <property type="molecule type" value="Genomic_DNA"/>
</dbReference>